<gene>
    <name evidence="1" type="ORF">ERS132416_00238</name>
</gene>
<organism evidence="1 2">
    <name type="scientific">Streptococcus suis</name>
    <dbReference type="NCBI Taxonomy" id="1307"/>
    <lineage>
        <taxon>Bacteria</taxon>
        <taxon>Bacillati</taxon>
        <taxon>Bacillota</taxon>
        <taxon>Bacilli</taxon>
        <taxon>Lactobacillales</taxon>
        <taxon>Streptococcaceae</taxon>
        <taxon>Streptococcus</taxon>
    </lineage>
</organism>
<evidence type="ECO:0000313" key="2">
    <source>
        <dbReference type="Proteomes" id="UP000073494"/>
    </source>
</evidence>
<reference evidence="1 2" key="1">
    <citation type="submission" date="2016-02" db="EMBL/GenBank/DDBJ databases">
        <authorList>
            <consortium name="Pathogen Informatics"/>
        </authorList>
    </citation>
    <scope>NUCLEOTIDE SEQUENCE [LARGE SCALE GENOMIC DNA]</scope>
    <source>
        <strain evidence="1 2">LSS54</strain>
    </source>
</reference>
<dbReference type="Proteomes" id="UP000073494">
    <property type="component" value="Unassembled WGS sequence"/>
</dbReference>
<dbReference type="AlphaFoldDB" id="A0A0Z8ERN0"/>
<dbReference type="RefSeq" id="WP_044774402.1">
    <property type="nucleotide sequence ID" value="NZ_CEFG01000039.1"/>
</dbReference>
<accession>A0A0Z8ERN0</accession>
<sequence>MNYYHIKLLGVIQQLENPSESFIQENNWMYFLKEKEDLFIVTGAANTKREIAKKVQSLWEVDVYLDGYSSITEDDFIDKVGREQLGEFGYFLLKQSNSF</sequence>
<evidence type="ECO:0000313" key="1">
    <source>
        <dbReference type="EMBL" id="CYU66898.1"/>
    </source>
</evidence>
<protein>
    <submittedName>
        <fullName evidence="1">Uncharacterized protein</fullName>
    </submittedName>
</protein>
<name>A0A0Z8ERN0_STRSU</name>
<dbReference type="EMBL" id="FIHD01000002">
    <property type="protein sequence ID" value="CYU66898.1"/>
    <property type="molecule type" value="Genomic_DNA"/>
</dbReference>
<proteinExistence type="predicted"/>